<dbReference type="InterPro" id="IPR021549">
    <property type="entry name" value="DUF2894"/>
</dbReference>
<evidence type="ECO:0000313" key="2">
    <source>
        <dbReference type="Proteomes" id="UP001069090"/>
    </source>
</evidence>
<sequence>MSGNNSTAKNYQPHNADSLTMLSAEDLQQKPELIDMLLQQLKTEQYDQHHPTRFFYIQALLRKAEGKNQALQLALKTKAIAAIGELKSLAAPSKANSPAASSSALAELSRALHEKNLQTAAPHNNSLEANLRQQEDKLMASPASNSPRTAMEIYQQTAAELNTENFIKQVINETPQGEPGPLNAHMLVIKTLSAMQQISPSYLRRIVTQIDTMFYLSEAGITTAKKPIKSRS</sequence>
<gene>
    <name evidence="1" type="ORF">O0V09_02500</name>
</gene>
<protein>
    <submittedName>
        <fullName evidence="1">DUF2894 domain-containing protein</fullName>
    </submittedName>
</protein>
<dbReference type="AlphaFoldDB" id="A0A9J6RHZ2"/>
<keyword evidence="2" id="KW-1185">Reference proteome</keyword>
<evidence type="ECO:0000313" key="1">
    <source>
        <dbReference type="EMBL" id="MCZ0864052.1"/>
    </source>
</evidence>
<dbReference type="RefSeq" id="WP_258330210.1">
    <property type="nucleotide sequence ID" value="NZ_JAPTGG010000002.1"/>
</dbReference>
<name>A0A9J6RHZ2_9GAMM</name>
<accession>A0A9J6RHZ2</accession>
<proteinExistence type="predicted"/>
<dbReference type="Proteomes" id="UP001069090">
    <property type="component" value="Unassembled WGS sequence"/>
</dbReference>
<dbReference type="Pfam" id="PF11445">
    <property type="entry name" value="DUF2894"/>
    <property type="match status" value="1"/>
</dbReference>
<comment type="caution">
    <text evidence="1">The sequence shown here is derived from an EMBL/GenBank/DDBJ whole genome shotgun (WGS) entry which is preliminary data.</text>
</comment>
<dbReference type="EMBL" id="JAPTGG010000002">
    <property type="protein sequence ID" value="MCZ0864052.1"/>
    <property type="molecule type" value="Genomic_DNA"/>
</dbReference>
<organism evidence="1 2">
    <name type="scientific">Dasania phycosphaerae</name>
    <dbReference type="NCBI Taxonomy" id="2950436"/>
    <lineage>
        <taxon>Bacteria</taxon>
        <taxon>Pseudomonadati</taxon>
        <taxon>Pseudomonadota</taxon>
        <taxon>Gammaproteobacteria</taxon>
        <taxon>Cellvibrionales</taxon>
        <taxon>Spongiibacteraceae</taxon>
        <taxon>Dasania</taxon>
    </lineage>
</organism>
<reference evidence="1 2" key="1">
    <citation type="submission" date="2022-12" db="EMBL/GenBank/DDBJ databases">
        <title>Dasania phycosphaerae sp. nov., isolated from particulate material of the south coast of Korea.</title>
        <authorList>
            <person name="Jiang Y."/>
        </authorList>
    </citation>
    <scope>NUCLEOTIDE SEQUENCE [LARGE SCALE GENOMIC DNA]</scope>
    <source>
        <strain evidence="1 2">GY-19</strain>
    </source>
</reference>